<keyword evidence="3" id="KW-0378">Hydrolase</keyword>
<evidence type="ECO:0000259" key="2">
    <source>
        <dbReference type="SMART" id="SM00507"/>
    </source>
</evidence>
<proteinExistence type="predicted"/>
<feature type="region of interest" description="Disordered" evidence="1">
    <location>
        <begin position="224"/>
        <end position="247"/>
    </location>
</feature>
<evidence type="ECO:0000313" key="3">
    <source>
        <dbReference type="EMBL" id="AVL99993.1"/>
    </source>
</evidence>
<dbReference type="GO" id="GO:0004519">
    <property type="term" value="F:endonuclease activity"/>
    <property type="evidence" value="ECO:0007669"/>
    <property type="project" value="UniProtKB-KW"/>
</dbReference>
<dbReference type="CDD" id="cd00085">
    <property type="entry name" value="HNHc"/>
    <property type="match status" value="1"/>
</dbReference>
<dbReference type="SMART" id="SM00507">
    <property type="entry name" value="HNHc"/>
    <property type="match status" value="1"/>
</dbReference>
<dbReference type="Proteomes" id="UP000239814">
    <property type="component" value="Chromosome"/>
</dbReference>
<gene>
    <name evidence="3" type="ORF">C6V83_06650</name>
</gene>
<evidence type="ECO:0000256" key="1">
    <source>
        <dbReference type="SAM" id="MobiDB-lite"/>
    </source>
</evidence>
<dbReference type="AlphaFoldDB" id="A0A2S0KEB6"/>
<dbReference type="RefSeq" id="WP_105941725.1">
    <property type="nucleotide sequence ID" value="NZ_CP027433.1"/>
</dbReference>
<keyword evidence="3" id="KW-0540">Nuclease</keyword>
<evidence type="ECO:0000313" key="4">
    <source>
        <dbReference type="Proteomes" id="UP000239814"/>
    </source>
</evidence>
<feature type="domain" description="HNH nuclease" evidence="2">
    <location>
        <begin position="363"/>
        <end position="415"/>
    </location>
</feature>
<keyword evidence="4" id="KW-1185">Reference proteome</keyword>
<dbReference type="EMBL" id="CP027433">
    <property type="protein sequence ID" value="AVL99993.1"/>
    <property type="molecule type" value="Genomic_DNA"/>
</dbReference>
<protein>
    <submittedName>
        <fullName evidence="3">HNH endonuclease</fullName>
    </submittedName>
</protein>
<dbReference type="Pfam" id="PF02720">
    <property type="entry name" value="DUF222"/>
    <property type="match status" value="1"/>
</dbReference>
<organism evidence="3 4">
    <name type="scientific">Gordonia iterans</name>
    <dbReference type="NCBI Taxonomy" id="1004901"/>
    <lineage>
        <taxon>Bacteria</taxon>
        <taxon>Bacillati</taxon>
        <taxon>Actinomycetota</taxon>
        <taxon>Actinomycetes</taxon>
        <taxon>Mycobacteriales</taxon>
        <taxon>Gordoniaceae</taxon>
        <taxon>Gordonia</taxon>
    </lineage>
</organism>
<dbReference type="KEGG" id="git:C6V83_06650"/>
<accession>A0A2S0KEB6</accession>
<dbReference type="InterPro" id="IPR003615">
    <property type="entry name" value="HNH_nuc"/>
</dbReference>
<feature type="region of interest" description="Disordered" evidence="1">
    <location>
        <begin position="436"/>
        <end position="465"/>
    </location>
</feature>
<dbReference type="OrthoDB" id="4382179at2"/>
<sequence>MDSVALITIADLLADDVTPTATHEPNLADFFDAARPVDDDGELLAVTAALLRLRNTVDHALARGAATIERVGLPARKHVRSAVGILTELGAAPAVAYRAARLGRACGDTTVGAVTRGMRDGAVSAELGDAVVTGLDHVDDRAVLSEDDRSRVLHSLLVQTTPARVKEKAHAWAIRLAPATGDDGQVPVAERDDLNAMTLDRTDDGRVAVTVDLDVVAGEELSAALDPLTRPVPEPDGSEDKRSAKRRRADAFTHIVRTFLSHSDRPESGGVLPHVTLTVPAAVVADGRLVDAVARPEGDQSVRLPRADLDADVTGVPSLGFSGPVSARTAELVMCDASVALALLDEHGVPLNVGREKRLFPPGLRKALAIRDHGCAFPGCGLPPSWCDAHHAEHWENGGPTCLDNGVLLCRRHHTLIHHGGWQVFIGHDRHPWFVPPADPDHPKQRTEPIPSNSRRTLTLLPGAA</sequence>
<name>A0A2S0KEB6_9ACTN</name>
<dbReference type="InterPro" id="IPR003870">
    <property type="entry name" value="DUF222"/>
</dbReference>
<keyword evidence="3" id="KW-0255">Endonuclease</keyword>
<reference evidence="3 4" key="1">
    <citation type="submission" date="2018-03" db="EMBL/GenBank/DDBJ databases">
        <title>Characteristics and genome of n-alkane degrading marine bacteria Gordonia iterans isolated from crude oil contaminated in Tae-an, South Korea.</title>
        <authorList>
            <person name="Lee S.-S."/>
            <person name="Kim H."/>
        </authorList>
    </citation>
    <scope>NUCLEOTIDE SEQUENCE [LARGE SCALE GENOMIC DNA]</scope>
    <source>
        <strain evidence="3 4">Co17</strain>
    </source>
</reference>